<reference evidence="3" key="2">
    <citation type="submission" date="2023-06" db="EMBL/GenBank/DDBJ databases">
        <authorList>
            <consortium name="Clinical and Environmental Microbiology Branch: Whole genome sequencing antimicrobial resistance pathogens in the healthcare setting"/>
        </authorList>
    </citation>
    <scope>NUCLEOTIDE SEQUENCE</scope>
    <source>
        <strain evidence="3">Microbial</strain>
    </source>
</reference>
<gene>
    <name evidence="2" type="ORF">AM402_06625</name>
    <name evidence="3" type="ORF">PW210_003431</name>
</gene>
<dbReference type="AlphaFoldDB" id="A0AAJ1DHL8"/>
<dbReference type="SUPFAM" id="SSF47413">
    <property type="entry name" value="lambda repressor-like DNA-binding domains"/>
    <property type="match status" value="1"/>
</dbReference>
<dbReference type="Gene3D" id="1.10.260.40">
    <property type="entry name" value="lambda repressor-like DNA-binding domains"/>
    <property type="match status" value="1"/>
</dbReference>
<dbReference type="KEGG" id="pvl:AOB99_12955"/>
<dbReference type="InterPro" id="IPR001387">
    <property type="entry name" value="Cro/C1-type_HTH"/>
</dbReference>
<reference evidence="2 4" key="1">
    <citation type="submission" date="2017-05" db="EMBL/GenBank/DDBJ databases">
        <title>Whole genome sequencing of Proteus mirabilis AR_0155.</title>
        <authorList>
            <person name="Conlan S."/>
            <person name="Thomas P.J."/>
            <person name="Mullikin J."/>
            <person name="Frank K.M."/>
            <person name="Segre J.A."/>
        </authorList>
    </citation>
    <scope>NUCLEOTIDE SEQUENCE [LARGE SCALE GENOMIC DNA]</scope>
    <source>
        <strain evidence="2 4">AR_0155</strain>
    </source>
</reference>
<proteinExistence type="predicted"/>
<sequence>MSDNNIFFDMVLSFEAIMNKKISKIVGARIKMLRQQHGMTGSELGALLGVSQQHQSRFENGECNIHVDVIYLLSYIFKVKLNYFFQDINDCFDQEGIAYKESYYHSETIVEKCELWR</sequence>
<dbReference type="CDD" id="cd00093">
    <property type="entry name" value="HTH_XRE"/>
    <property type="match status" value="1"/>
</dbReference>
<evidence type="ECO:0000313" key="2">
    <source>
        <dbReference type="EMBL" id="ARX33834.1"/>
    </source>
</evidence>
<dbReference type="Pfam" id="PF01381">
    <property type="entry name" value="HTH_3"/>
    <property type="match status" value="1"/>
</dbReference>
<evidence type="ECO:0000313" key="5">
    <source>
        <dbReference type="Proteomes" id="UP001171165"/>
    </source>
</evidence>
<dbReference type="PROSITE" id="PS50943">
    <property type="entry name" value="HTH_CROC1"/>
    <property type="match status" value="1"/>
</dbReference>
<feature type="domain" description="HTH cro/C1-type" evidence="1">
    <location>
        <begin position="30"/>
        <end position="84"/>
    </location>
</feature>
<dbReference type="InterPro" id="IPR010982">
    <property type="entry name" value="Lambda_DNA-bd_dom_sf"/>
</dbReference>
<accession>A0AAJ1DHL8</accession>
<dbReference type="RefSeq" id="WP_004244307.1">
    <property type="nucleotide sequence ID" value="NZ_ABFCQN020000020.1"/>
</dbReference>
<organism evidence="3 5">
    <name type="scientific">Proteus mirabilis</name>
    <dbReference type="NCBI Taxonomy" id="584"/>
    <lineage>
        <taxon>Bacteria</taxon>
        <taxon>Pseudomonadati</taxon>
        <taxon>Pseudomonadota</taxon>
        <taxon>Gammaproteobacteria</taxon>
        <taxon>Enterobacterales</taxon>
        <taxon>Morganellaceae</taxon>
        <taxon>Proteus</taxon>
    </lineage>
</organism>
<name>A0AAJ1DHL8_PROMI</name>
<dbReference type="Proteomes" id="UP001171165">
    <property type="component" value="Unassembled WGS sequence"/>
</dbReference>
<dbReference type="Proteomes" id="UP000195540">
    <property type="component" value="Chromosome"/>
</dbReference>
<evidence type="ECO:0000259" key="1">
    <source>
        <dbReference type="PROSITE" id="PS50943"/>
    </source>
</evidence>
<dbReference type="SMART" id="SM00530">
    <property type="entry name" value="HTH_XRE"/>
    <property type="match status" value="1"/>
</dbReference>
<dbReference type="EMBL" id="CP021694">
    <property type="protein sequence ID" value="ARX33834.1"/>
    <property type="molecule type" value="Genomic_DNA"/>
</dbReference>
<evidence type="ECO:0000313" key="4">
    <source>
        <dbReference type="Proteomes" id="UP000195540"/>
    </source>
</evidence>
<dbReference type="GeneID" id="6802729"/>
<evidence type="ECO:0000313" key="3">
    <source>
        <dbReference type="EMBL" id="EKW9777561.1"/>
    </source>
</evidence>
<dbReference type="GO" id="GO:0003677">
    <property type="term" value="F:DNA binding"/>
    <property type="evidence" value="ECO:0007669"/>
    <property type="project" value="InterPro"/>
</dbReference>
<protein>
    <submittedName>
        <fullName evidence="2 3">Transcriptional regulator</fullName>
    </submittedName>
</protein>
<dbReference type="EMBL" id="ABKSPD020000015">
    <property type="protein sequence ID" value="EKW9777561.1"/>
    <property type="molecule type" value="Genomic_DNA"/>
</dbReference>